<keyword evidence="5" id="KW-0812">Transmembrane</keyword>
<sequence length="599" mass="66865">MKAPLARTLGTLIWLLLWLASSAASAEPMGFDWIELTEDNLGPDQVRLLPDSQWQHSPATIVLNRGFSNGTFWLKVTVPPEPVNRVLEVGYPLLDQVSVYWELDGSIVESHHTGDARPFDTRPIIHRNFVFLVPSNTEPVTAWIRIMTQGSVQVPIAVLPSADFLANEQFSYGWQAMFLGIVVALSLYNLFLFVIVRHTTYLWYVLTVVSTGMIQLNFNGLLFQWFWPDVPELNRYFTVPVISFAMFCAVMFTLKFLAVRHYSLLSYRISQGLIGACVFTFFYGLLGPYQSGIALVSGIAAFATPAAWLIGLYVWRQGQVLAGFYVVAWTPLLVGHLVLALSKLGWMPTSPVTELIPQAGVALEVILLSFALAYRINMERSRRQQAQERALEIQQQANLTLEARVRERTEELESANEQLRAISLTDGLTHVANRRRFDDKLDIEWGRAVRHEQELSLLLMDIDHFKRVNDDLGHLAGDDCLVALASLLQAEVQRSGDLVARYGGEEFAILLPATESEGAFMVAERIRQAVAQTPVVSGEHDAPINLTISVGVATMLPTRGGDSHELIRRADEAMYCAKANGRNRVAEWQPKAVAPATDA</sequence>
<dbReference type="SMART" id="SM00267">
    <property type="entry name" value="GGDEF"/>
    <property type="match status" value="1"/>
</dbReference>
<dbReference type="STRING" id="1305731.GCA_000934705_02944"/>
<dbReference type="InterPro" id="IPR011623">
    <property type="entry name" value="7TMR_DISM_rcpt_extracell_dom1"/>
</dbReference>
<dbReference type="InterPro" id="IPR011622">
    <property type="entry name" value="7TMR_DISM_rcpt_extracell_dom2"/>
</dbReference>
<feature type="transmembrane region" description="Helical" evidence="5">
    <location>
        <begin position="201"/>
        <end position="227"/>
    </location>
</feature>
<feature type="signal peptide" evidence="6">
    <location>
        <begin position="1"/>
        <end position="26"/>
    </location>
</feature>
<evidence type="ECO:0000256" key="3">
    <source>
        <dbReference type="ARBA" id="ARBA00034247"/>
    </source>
</evidence>
<dbReference type="Pfam" id="PF00990">
    <property type="entry name" value="GGDEF"/>
    <property type="match status" value="1"/>
</dbReference>
<evidence type="ECO:0000256" key="5">
    <source>
        <dbReference type="SAM" id="Phobius"/>
    </source>
</evidence>
<evidence type="ECO:0000313" key="8">
    <source>
        <dbReference type="EMBL" id="KPQ30730.1"/>
    </source>
</evidence>
<dbReference type="InterPro" id="IPR000160">
    <property type="entry name" value="GGDEF_dom"/>
</dbReference>
<feature type="transmembrane region" description="Helical" evidence="5">
    <location>
        <begin position="355"/>
        <end position="374"/>
    </location>
</feature>
<dbReference type="FunFam" id="3.30.70.270:FF:000001">
    <property type="entry name" value="Diguanylate cyclase domain protein"/>
    <property type="match status" value="1"/>
</dbReference>
<dbReference type="GO" id="GO:1902201">
    <property type="term" value="P:negative regulation of bacterial-type flagellum-dependent cell motility"/>
    <property type="evidence" value="ECO:0007669"/>
    <property type="project" value="TreeGrafter"/>
</dbReference>
<dbReference type="InterPro" id="IPR043128">
    <property type="entry name" value="Rev_trsase/Diguanyl_cyclase"/>
</dbReference>
<dbReference type="CDD" id="cd01949">
    <property type="entry name" value="GGDEF"/>
    <property type="match status" value="1"/>
</dbReference>
<dbReference type="Gene3D" id="3.30.70.270">
    <property type="match status" value="1"/>
</dbReference>
<accession>A0A0N8KLE7</accession>
<gene>
    <name evidence="8" type="ORF">HLUCCX14_01255</name>
</gene>
<dbReference type="PANTHER" id="PTHR45138">
    <property type="entry name" value="REGULATORY COMPONENTS OF SENSORY TRANSDUCTION SYSTEM"/>
    <property type="match status" value="1"/>
</dbReference>
<dbReference type="PATRIC" id="fig|1305731.5.peg.1625"/>
<protein>
    <recommendedName>
        <fullName evidence="2">diguanylate cyclase</fullName>
        <ecNumber evidence="2">2.7.7.65</ecNumber>
    </recommendedName>
</protein>
<dbReference type="Pfam" id="PF07696">
    <property type="entry name" value="7TMR-DISMED2"/>
    <property type="match status" value="1"/>
</dbReference>
<dbReference type="GO" id="GO:0052621">
    <property type="term" value="F:diguanylate cyclase activity"/>
    <property type="evidence" value="ECO:0007669"/>
    <property type="project" value="UniProtKB-EC"/>
</dbReference>
<evidence type="ECO:0000256" key="1">
    <source>
        <dbReference type="ARBA" id="ARBA00001946"/>
    </source>
</evidence>
<comment type="catalytic activity">
    <reaction evidence="3">
        <text>2 GTP = 3',3'-c-di-GMP + 2 diphosphate</text>
        <dbReference type="Rhea" id="RHEA:24898"/>
        <dbReference type="ChEBI" id="CHEBI:33019"/>
        <dbReference type="ChEBI" id="CHEBI:37565"/>
        <dbReference type="ChEBI" id="CHEBI:58805"/>
        <dbReference type="EC" id="2.7.7.65"/>
    </reaction>
</comment>
<feature type="transmembrane region" description="Helical" evidence="5">
    <location>
        <begin position="172"/>
        <end position="194"/>
    </location>
</feature>
<dbReference type="Pfam" id="PF07695">
    <property type="entry name" value="7TMR-DISM_7TM"/>
    <property type="match status" value="1"/>
</dbReference>
<evidence type="ECO:0000256" key="2">
    <source>
        <dbReference type="ARBA" id="ARBA00012528"/>
    </source>
</evidence>
<dbReference type="GO" id="GO:0005886">
    <property type="term" value="C:plasma membrane"/>
    <property type="evidence" value="ECO:0007669"/>
    <property type="project" value="TreeGrafter"/>
</dbReference>
<dbReference type="InterPro" id="IPR029787">
    <property type="entry name" value="Nucleotide_cyclase"/>
</dbReference>
<dbReference type="GO" id="GO:0043709">
    <property type="term" value="P:cell adhesion involved in single-species biofilm formation"/>
    <property type="evidence" value="ECO:0007669"/>
    <property type="project" value="TreeGrafter"/>
</dbReference>
<dbReference type="PROSITE" id="PS50887">
    <property type="entry name" value="GGDEF"/>
    <property type="match status" value="1"/>
</dbReference>
<feature type="coiled-coil region" evidence="4">
    <location>
        <begin position="376"/>
        <end position="422"/>
    </location>
</feature>
<evidence type="ECO:0000256" key="6">
    <source>
        <dbReference type="SAM" id="SignalP"/>
    </source>
</evidence>
<dbReference type="Gene3D" id="2.60.40.2380">
    <property type="match status" value="1"/>
</dbReference>
<feature type="transmembrane region" description="Helical" evidence="5">
    <location>
        <begin position="292"/>
        <end position="315"/>
    </location>
</feature>
<organism evidence="8 9">
    <name type="scientific">Marinobacter excellens HL-55</name>
    <dbReference type="NCBI Taxonomy" id="1305731"/>
    <lineage>
        <taxon>Bacteria</taxon>
        <taxon>Pseudomonadati</taxon>
        <taxon>Pseudomonadota</taxon>
        <taxon>Gammaproteobacteria</taxon>
        <taxon>Pseudomonadales</taxon>
        <taxon>Marinobacteraceae</taxon>
        <taxon>Marinobacter</taxon>
    </lineage>
</organism>
<reference evidence="8 9" key="1">
    <citation type="submission" date="2015-09" db="EMBL/GenBank/DDBJ databases">
        <title>Identification and resolution of microdiversity through metagenomic sequencing of parallel consortia.</title>
        <authorList>
            <person name="Nelson W.C."/>
            <person name="Romine M.F."/>
            <person name="Lindemann S.R."/>
        </authorList>
    </citation>
    <scope>NUCLEOTIDE SEQUENCE [LARGE SCALE GENOMIC DNA]</scope>
    <source>
        <strain evidence="8">HL-55</strain>
    </source>
</reference>
<feature type="transmembrane region" description="Helical" evidence="5">
    <location>
        <begin position="322"/>
        <end position="343"/>
    </location>
</feature>
<dbReference type="AlphaFoldDB" id="A0A0N8KLE7"/>
<dbReference type="PANTHER" id="PTHR45138:SF9">
    <property type="entry name" value="DIGUANYLATE CYCLASE DGCM-RELATED"/>
    <property type="match status" value="1"/>
</dbReference>
<keyword evidence="4" id="KW-0175">Coiled coil</keyword>
<dbReference type="NCBIfam" id="TIGR00254">
    <property type="entry name" value="GGDEF"/>
    <property type="match status" value="1"/>
</dbReference>
<feature type="transmembrane region" description="Helical" evidence="5">
    <location>
        <begin position="239"/>
        <end position="258"/>
    </location>
</feature>
<feature type="transmembrane region" description="Helical" evidence="5">
    <location>
        <begin position="265"/>
        <end position="286"/>
    </location>
</feature>
<keyword evidence="5" id="KW-1133">Transmembrane helix</keyword>
<evidence type="ECO:0000313" key="9">
    <source>
        <dbReference type="Proteomes" id="UP000050416"/>
    </source>
</evidence>
<dbReference type="SUPFAM" id="SSF55073">
    <property type="entry name" value="Nucleotide cyclase"/>
    <property type="match status" value="1"/>
</dbReference>
<name>A0A0N8KLE7_9GAMM</name>
<feature type="domain" description="GGDEF" evidence="7">
    <location>
        <begin position="453"/>
        <end position="590"/>
    </location>
</feature>
<keyword evidence="5" id="KW-0472">Membrane</keyword>
<dbReference type="EMBL" id="LJZQ01000001">
    <property type="protein sequence ID" value="KPQ30730.1"/>
    <property type="molecule type" value="Genomic_DNA"/>
</dbReference>
<dbReference type="InterPro" id="IPR050469">
    <property type="entry name" value="Diguanylate_Cyclase"/>
</dbReference>
<proteinExistence type="predicted"/>
<comment type="caution">
    <text evidence="8">The sequence shown here is derived from an EMBL/GenBank/DDBJ whole genome shotgun (WGS) entry which is preliminary data.</text>
</comment>
<evidence type="ECO:0000256" key="4">
    <source>
        <dbReference type="SAM" id="Coils"/>
    </source>
</evidence>
<dbReference type="EC" id="2.7.7.65" evidence="2"/>
<evidence type="ECO:0000259" key="7">
    <source>
        <dbReference type="PROSITE" id="PS50887"/>
    </source>
</evidence>
<comment type="cofactor">
    <cofactor evidence="1">
        <name>Mg(2+)</name>
        <dbReference type="ChEBI" id="CHEBI:18420"/>
    </cofactor>
</comment>
<keyword evidence="6" id="KW-0732">Signal</keyword>
<dbReference type="Proteomes" id="UP000050416">
    <property type="component" value="Unassembled WGS sequence"/>
</dbReference>
<feature type="chain" id="PRO_5006028054" description="diguanylate cyclase" evidence="6">
    <location>
        <begin position="27"/>
        <end position="599"/>
    </location>
</feature>